<sequence length="226" mass="25733">MAEEVKVFGAWQSPFSGRVELALKLKGIEYEYIEEDLSNKSPLLLKYNPIHKKVPVLLHNGKPIAESVVILEYIEETWKQNPFLPQDPYERATVRFWAKFIEEKCTLQIWKACWSEGKEQEKAVQEGLESLKTLETALQGKKFFGGEAIGLVDILTIFLAYLVEVVQEVVGISFIDGDKLPVLHQWIEVLVNTSVVKESLPPRDKLLAFFNARKETFKAAVKGLIV</sequence>
<gene>
    <name evidence="1" type="ORF">MRB53_009425</name>
</gene>
<evidence type="ECO:0000313" key="1">
    <source>
        <dbReference type="EMBL" id="KAJ8635158.1"/>
    </source>
</evidence>
<dbReference type="Proteomes" id="UP001234297">
    <property type="component" value="Chromosome 3"/>
</dbReference>
<proteinExistence type="predicted"/>
<reference evidence="1 2" key="1">
    <citation type="journal article" date="2022" name="Hortic Res">
        <title>A haplotype resolved chromosomal level avocado genome allows analysis of novel avocado genes.</title>
        <authorList>
            <person name="Nath O."/>
            <person name="Fletcher S.J."/>
            <person name="Hayward A."/>
            <person name="Shaw L.M."/>
            <person name="Masouleh A.K."/>
            <person name="Furtado A."/>
            <person name="Henry R.J."/>
            <person name="Mitter N."/>
        </authorList>
    </citation>
    <scope>NUCLEOTIDE SEQUENCE [LARGE SCALE GENOMIC DNA]</scope>
    <source>
        <strain evidence="2">cv. Hass</strain>
    </source>
</reference>
<name>A0ACC2LPQ8_PERAE</name>
<evidence type="ECO:0000313" key="2">
    <source>
        <dbReference type="Proteomes" id="UP001234297"/>
    </source>
</evidence>
<keyword evidence="2" id="KW-1185">Reference proteome</keyword>
<dbReference type="EMBL" id="CM056811">
    <property type="protein sequence ID" value="KAJ8635158.1"/>
    <property type="molecule type" value="Genomic_DNA"/>
</dbReference>
<organism evidence="1 2">
    <name type="scientific">Persea americana</name>
    <name type="common">Avocado</name>
    <dbReference type="NCBI Taxonomy" id="3435"/>
    <lineage>
        <taxon>Eukaryota</taxon>
        <taxon>Viridiplantae</taxon>
        <taxon>Streptophyta</taxon>
        <taxon>Embryophyta</taxon>
        <taxon>Tracheophyta</taxon>
        <taxon>Spermatophyta</taxon>
        <taxon>Magnoliopsida</taxon>
        <taxon>Magnoliidae</taxon>
        <taxon>Laurales</taxon>
        <taxon>Lauraceae</taxon>
        <taxon>Persea</taxon>
    </lineage>
</organism>
<protein>
    <submittedName>
        <fullName evidence="1">Uncharacterized protein</fullName>
    </submittedName>
</protein>
<comment type="caution">
    <text evidence="1">The sequence shown here is derived from an EMBL/GenBank/DDBJ whole genome shotgun (WGS) entry which is preliminary data.</text>
</comment>
<accession>A0ACC2LPQ8</accession>